<proteinExistence type="predicted"/>
<dbReference type="Proteomes" id="UP001519295">
    <property type="component" value="Unassembled WGS sequence"/>
</dbReference>
<dbReference type="SUPFAM" id="SSF54909">
    <property type="entry name" value="Dimeric alpha+beta barrel"/>
    <property type="match status" value="1"/>
</dbReference>
<dbReference type="RefSeq" id="WP_281071064.1">
    <property type="nucleotide sequence ID" value="NZ_JAGINU010000001.1"/>
</dbReference>
<evidence type="ECO:0008006" key="3">
    <source>
        <dbReference type="Google" id="ProtNLM"/>
    </source>
</evidence>
<reference evidence="1 2" key="1">
    <citation type="submission" date="2021-03" db="EMBL/GenBank/DDBJ databases">
        <title>Sequencing the genomes of 1000 actinobacteria strains.</title>
        <authorList>
            <person name="Klenk H.-P."/>
        </authorList>
    </citation>
    <scope>NUCLEOTIDE SEQUENCE [LARGE SCALE GENOMIC DNA]</scope>
    <source>
        <strain evidence="1 2">DSM 45256</strain>
    </source>
</reference>
<dbReference type="EMBL" id="JAGINU010000001">
    <property type="protein sequence ID" value="MBP2364332.1"/>
    <property type="molecule type" value="Genomic_DNA"/>
</dbReference>
<evidence type="ECO:0000313" key="2">
    <source>
        <dbReference type="Proteomes" id="UP001519295"/>
    </source>
</evidence>
<organism evidence="1 2">
    <name type="scientific">Pseudonocardia parietis</name>
    <dbReference type="NCBI Taxonomy" id="570936"/>
    <lineage>
        <taxon>Bacteria</taxon>
        <taxon>Bacillati</taxon>
        <taxon>Actinomycetota</taxon>
        <taxon>Actinomycetes</taxon>
        <taxon>Pseudonocardiales</taxon>
        <taxon>Pseudonocardiaceae</taxon>
        <taxon>Pseudonocardia</taxon>
    </lineage>
</organism>
<keyword evidence="2" id="KW-1185">Reference proteome</keyword>
<sequence length="42" mass="4962">MHSLVALYPPPEDLEAFRRHYTEVHLSLVLELLLDYEQVAPR</sequence>
<name>A0ABS4VK94_9PSEU</name>
<protein>
    <recommendedName>
        <fullName evidence="3">EthD domain-containing protein</fullName>
    </recommendedName>
</protein>
<accession>A0ABS4VK94</accession>
<dbReference type="Gene3D" id="3.30.70.100">
    <property type="match status" value="1"/>
</dbReference>
<gene>
    <name evidence="1" type="ORF">JOF36_000028</name>
</gene>
<comment type="caution">
    <text evidence="1">The sequence shown here is derived from an EMBL/GenBank/DDBJ whole genome shotgun (WGS) entry which is preliminary data.</text>
</comment>
<dbReference type="InterPro" id="IPR011008">
    <property type="entry name" value="Dimeric_a/b-barrel"/>
</dbReference>
<evidence type="ECO:0000313" key="1">
    <source>
        <dbReference type="EMBL" id="MBP2364332.1"/>
    </source>
</evidence>